<feature type="domain" description="NAD-dependent DNA ligase N-terminal" evidence="6">
    <location>
        <begin position="7"/>
        <end position="375"/>
    </location>
</feature>
<dbReference type="EMBL" id="LR796758">
    <property type="protein sequence ID" value="CAB4163483.1"/>
    <property type="molecule type" value="Genomic_DNA"/>
</dbReference>
<keyword evidence="2 8" id="KW-0436">Ligase</keyword>
<dbReference type="SUPFAM" id="SSF56091">
    <property type="entry name" value="DNA ligase/mRNA capping enzyme, catalytic domain"/>
    <property type="match status" value="1"/>
</dbReference>
<dbReference type="Gene3D" id="1.10.150.20">
    <property type="entry name" value="5' to 3' exonuclease, C-terminal subdomain"/>
    <property type="match status" value="1"/>
</dbReference>
<dbReference type="InterPro" id="IPR013839">
    <property type="entry name" value="DNAligase_adenylation"/>
</dbReference>
<evidence type="ECO:0000313" key="10">
    <source>
        <dbReference type="EMBL" id="CAB4220654.1"/>
    </source>
</evidence>
<dbReference type="SUPFAM" id="SSF50249">
    <property type="entry name" value="Nucleic acid-binding proteins"/>
    <property type="match status" value="1"/>
</dbReference>
<accession>A0A6J5P6H1</accession>
<dbReference type="PIRSF" id="PIRSF001604">
    <property type="entry name" value="LigA"/>
    <property type="match status" value="1"/>
</dbReference>
<sequence length="628" mass="69024">MKQVKIDYTASIAELKELYITAKTAYYEDATPLFSDVEFDKLEDHLKANVKEWANIVGAPVKTVKVRAQLPIPMFSLDKVKIDTVDKWLAQHKKKSLVLMDKLDGASVQLVYKAGKPIKAFTRGDGIEGGDISFLIPSMSIPKLTVDRIDFIVRMEALFSKQAFKKWDTEFKSDRNAVSGLLNNQVAQPALKDVDFVVLQVLDPSMSISSGLDWAVAQGFKIVDNIGCRATAVDQATLATMLSTRKELSKYRCDGIVIALDEANPLPTEDNPDWAVAFKKNDDAADAPKTKVIDILWEVSSHGYIIPKAKVEPVEFDGATVQYVSVKNARWMEANKVGIGAEIAIVRSGDIIPCIIGVITAAKKIQKPNAAVVGEYKWNDGGTDYILSDPEASPAYQVKRILRTFQTLDIDFMGEGNVQRLYEAGFTTANSIFKASVRDLMKADGIQLRGAQKIYDAIHKVIDNGVSMPMLMDASGAFPRGIGTRRAEMIGSAHDLDVLMSKSSKEIIETVSNVPQFEMKTAIMFESGVKGFKTWMKETGLTVAAPVKKVTKESTGALKDVKVTFTGYRDEDEEQQVEANGGEVISFGSKTTVLLYKAGGKKSSKLDKAAAKGIAVMTWSEFKKMYVI</sequence>
<dbReference type="EC" id="6.5.1.2" evidence="1"/>
<evidence type="ECO:0000256" key="1">
    <source>
        <dbReference type="ARBA" id="ARBA00012722"/>
    </source>
</evidence>
<dbReference type="SMART" id="SM00532">
    <property type="entry name" value="LIGANc"/>
    <property type="match status" value="1"/>
</dbReference>
<dbReference type="GO" id="GO:0006260">
    <property type="term" value="P:DNA replication"/>
    <property type="evidence" value="ECO:0007669"/>
    <property type="project" value="UniProtKB-KW"/>
</dbReference>
<dbReference type="InterPro" id="IPR013840">
    <property type="entry name" value="DNAligase_N"/>
</dbReference>
<evidence type="ECO:0000256" key="3">
    <source>
        <dbReference type="ARBA" id="ARBA00022705"/>
    </source>
</evidence>
<proteinExistence type="predicted"/>
<dbReference type="InterPro" id="IPR012340">
    <property type="entry name" value="NA-bd_OB-fold"/>
</dbReference>
<evidence type="ECO:0000313" key="9">
    <source>
        <dbReference type="EMBL" id="CAB4186763.1"/>
    </source>
</evidence>
<dbReference type="Gene3D" id="2.40.50.140">
    <property type="entry name" value="Nucleic acid-binding proteins"/>
    <property type="match status" value="1"/>
</dbReference>
<dbReference type="InterPro" id="IPR010995">
    <property type="entry name" value="DNA_repair_Rad51/TF_NusA_a-hlx"/>
</dbReference>
<dbReference type="EMBL" id="LR796776">
    <property type="protein sequence ID" value="CAB4165586.1"/>
    <property type="molecule type" value="Genomic_DNA"/>
</dbReference>
<dbReference type="InterPro" id="IPR004150">
    <property type="entry name" value="NAD_DNA_ligase_OB"/>
</dbReference>
<evidence type="ECO:0000256" key="2">
    <source>
        <dbReference type="ARBA" id="ARBA00022598"/>
    </source>
</evidence>
<evidence type="ECO:0000313" key="7">
    <source>
        <dbReference type="EMBL" id="CAB4163483.1"/>
    </source>
</evidence>
<organism evidence="8">
    <name type="scientific">uncultured Caudovirales phage</name>
    <dbReference type="NCBI Taxonomy" id="2100421"/>
    <lineage>
        <taxon>Viruses</taxon>
        <taxon>Duplodnaviria</taxon>
        <taxon>Heunggongvirae</taxon>
        <taxon>Uroviricota</taxon>
        <taxon>Caudoviricetes</taxon>
        <taxon>Peduoviridae</taxon>
        <taxon>Maltschvirus</taxon>
        <taxon>Maltschvirus maltsch</taxon>
    </lineage>
</organism>
<protein>
    <recommendedName>
        <fullName evidence="1">DNA ligase (NAD(+))</fullName>
        <ecNumber evidence="1">6.5.1.2</ecNumber>
    </recommendedName>
</protein>
<dbReference type="EMBL" id="LR797502">
    <property type="protein sequence ID" value="CAB4220654.1"/>
    <property type="molecule type" value="Genomic_DNA"/>
</dbReference>
<dbReference type="GO" id="GO:0000166">
    <property type="term" value="F:nucleotide binding"/>
    <property type="evidence" value="ECO:0007669"/>
    <property type="project" value="InterPro"/>
</dbReference>
<keyword evidence="4" id="KW-0520">NAD</keyword>
<evidence type="ECO:0000313" key="8">
    <source>
        <dbReference type="EMBL" id="CAB4165586.1"/>
    </source>
</evidence>
<evidence type="ECO:0000256" key="4">
    <source>
        <dbReference type="ARBA" id="ARBA00023027"/>
    </source>
</evidence>
<name>A0A6J5P6H1_9CAUD</name>
<gene>
    <name evidence="9" type="ORF">UFOVP1146_109</name>
    <name evidence="10" type="ORF">UFOVP1638_35</name>
    <name evidence="7" type="ORF">UFOVP812_22</name>
    <name evidence="8" type="ORF">UFOVP818_122</name>
</gene>
<dbReference type="SUPFAM" id="SSF47794">
    <property type="entry name" value="Rad51 N-terminal domain-like"/>
    <property type="match status" value="1"/>
</dbReference>
<evidence type="ECO:0000259" key="6">
    <source>
        <dbReference type="SMART" id="SM00532"/>
    </source>
</evidence>
<keyword evidence="3" id="KW-0235">DNA replication</keyword>
<dbReference type="GO" id="GO:0003911">
    <property type="term" value="F:DNA ligase (NAD+) activity"/>
    <property type="evidence" value="ECO:0007669"/>
    <property type="project" value="UniProtKB-EC"/>
</dbReference>
<dbReference type="SUPFAM" id="SSF52113">
    <property type="entry name" value="BRCT domain"/>
    <property type="match status" value="1"/>
</dbReference>
<dbReference type="Gene3D" id="3.30.470.30">
    <property type="entry name" value="DNA ligase/mRNA capping enzyme"/>
    <property type="match status" value="1"/>
</dbReference>
<dbReference type="EMBL" id="LR797099">
    <property type="protein sequence ID" value="CAB4186763.1"/>
    <property type="molecule type" value="Genomic_DNA"/>
</dbReference>
<dbReference type="InterPro" id="IPR036420">
    <property type="entry name" value="BRCT_dom_sf"/>
</dbReference>
<evidence type="ECO:0000256" key="5">
    <source>
        <dbReference type="ARBA" id="ARBA00034005"/>
    </source>
</evidence>
<dbReference type="Pfam" id="PF03120">
    <property type="entry name" value="OB_DNA_ligase"/>
    <property type="match status" value="1"/>
</dbReference>
<dbReference type="Gene3D" id="3.40.50.10190">
    <property type="entry name" value="BRCT domain"/>
    <property type="match status" value="1"/>
</dbReference>
<dbReference type="InterPro" id="IPR001679">
    <property type="entry name" value="DNA_ligase"/>
</dbReference>
<comment type="catalytic activity">
    <reaction evidence="5">
        <text>NAD(+) + (deoxyribonucleotide)n-3'-hydroxyl + 5'-phospho-(deoxyribonucleotide)m = (deoxyribonucleotide)n+m + AMP + beta-nicotinamide D-nucleotide.</text>
        <dbReference type="EC" id="6.5.1.2"/>
    </reaction>
</comment>
<dbReference type="Pfam" id="PF01653">
    <property type="entry name" value="DNA_ligase_aden"/>
    <property type="match status" value="1"/>
</dbReference>
<dbReference type="Gene3D" id="1.10.287.610">
    <property type="entry name" value="Helix hairpin bin"/>
    <property type="match status" value="1"/>
</dbReference>
<reference evidence="8" key="1">
    <citation type="submission" date="2020-04" db="EMBL/GenBank/DDBJ databases">
        <authorList>
            <person name="Chiriac C."/>
            <person name="Salcher M."/>
            <person name="Ghai R."/>
            <person name="Kavagutti S V."/>
        </authorList>
    </citation>
    <scope>NUCLEOTIDE SEQUENCE</scope>
</reference>
<dbReference type="GO" id="GO:0006281">
    <property type="term" value="P:DNA repair"/>
    <property type="evidence" value="ECO:0007669"/>
    <property type="project" value="InterPro"/>
</dbReference>
<dbReference type="Pfam" id="PF14520">
    <property type="entry name" value="HHH_5"/>
    <property type="match status" value="1"/>
</dbReference>